<dbReference type="RefSeq" id="WP_072935574.1">
    <property type="nucleotide sequence ID" value="NZ_FQUG01000005.1"/>
</dbReference>
<dbReference type="GO" id="GO:0004222">
    <property type="term" value="F:metalloendopeptidase activity"/>
    <property type="evidence" value="ECO:0007669"/>
    <property type="project" value="TreeGrafter"/>
</dbReference>
<dbReference type="FunFam" id="2.70.70.10:FF:000006">
    <property type="entry name" value="M23 family peptidase"/>
    <property type="match status" value="1"/>
</dbReference>
<evidence type="ECO:0000259" key="5">
    <source>
        <dbReference type="Pfam" id="PF24568"/>
    </source>
</evidence>
<dbReference type="STRING" id="1123243.SAMN02745190_01472"/>
<dbReference type="EMBL" id="FQUG01000005">
    <property type="protein sequence ID" value="SHE92405.1"/>
    <property type="molecule type" value="Genomic_DNA"/>
</dbReference>
<evidence type="ECO:0000256" key="1">
    <source>
        <dbReference type="ARBA" id="ARBA00022729"/>
    </source>
</evidence>
<dbReference type="Pfam" id="PF01551">
    <property type="entry name" value="Peptidase_M23"/>
    <property type="match status" value="1"/>
</dbReference>
<dbReference type="PANTHER" id="PTHR21666:SF289">
    <property type="entry name" value="L-ALA--D-GLU ENDOPEPTIDASE"/>
    <property type="match status" value="1"/>
</dbReference>
<keyword evidence="7" id="KW-1185">Reference proteome</keyword>
<feature type="domain" description="M23ase beta-sheet core" evidence="4">
    <location>
        <begin position="283"/>
        <end position="377"/>
    </location>
</feature>
<protein>
    <submittedName>
        <fullName evidence="6">Murein DD-endopeptidase MepM and murein hydrolase activator NlpD, contain LysM domain</fullName>
    </submittedName>
</protein>
<dbReference type="AlphaFoldDB" id="A0A1M4XFV1"/>
<dbReference type="Gene3D" id="6.10.250.3150">
    <property type="match status" value="1"/>
</dbReference>
<dbReference type="SUPFAM" id="SSF51261">
    <property type="entry name" value="Duplicated hybrid motif"/>
    <property type="match status" value="1"/>
</dbReference>
<evidence type="ECO:0000313" key="6">
    <source>
        <dbReference type="EMBL" id="SHE92405.1"/>
    </source>
</evidence>
<dbReference type="Pfam" id="PF24568">
    <property type="entry name" value="CC_PcsB"/>
    <property type="match status" value="1"/>
</dbReference>
<feature type="coiled-coil region" evidence="2">
    <location>
        <begin position="162"/>
        <end position="231"/>
    </location>
</feature>
<name>A0A1M4XFV1_9FIRM</name>
<keyword evidence="6" id="KW-0378">Hydrolase</keyword>
<feature type="signal peptide" evidence="3">
    <location>
        <begin position="1"/>
        <end position="26"/>
    </location>
</feature>
<accession>A0A1M4XFV1</accession>
<keyword evidence="1 3" id="KW-0732">Signal</keyword>
<reference evidence="6 7" key="1">
    <citation type="submission" date="2016-11" db="EMBL/GenBank/DDBJ databases">
        <authorList>
            <person name="Jaros S."/>
            <person name="Januszkiewicz K."/>
            <person name="Wedrychowicz H."/>
        </authorList>
    </citation>
    <scope>NUCLEOTIDE SEQUENCE [LARGE SCALE GENOMIC DNA]</scope>
    <source>
        <strain evidence="6 7">DSM 10502</strain>
    </source>
</reference>
<organism evidence="6 7">
    <name type="scientific">Schwartzia succinivorans DSM 10502</name>
    <dbReference type="NCBI Taxonomy" id="1123243"/>
    <lineage>
        <taxon>Bacteria</taxon>
        <taxon>Bacillati</taxon>
        <taxon>Bacillota</taxon>
        <taxon>Negativicutes</taxon>
        <taxon>Selenomonadales</taxon>
        <taxon>Selenomonadaceae</taxon>
        <taxon>Schwartzia</taxon>
    </lineage>
</organism>
<evidence type="ECO:0000259" key="4">
    <source>
        <dbReference type="Pfam" id="PF01551"/>
    </source>
</evidence>
<dbReference type="CDD" id="cd12797">
    <property type="entry name" value="M23_peptidase"/>
    <property type="match status" value="1"/>
</dbReference>
<gene>
    <name evidence="6" type="ORF">SAMN02745190_01472</name>
</gene>
<dbReference type="Gene3D" id="2.70.70.10">
    <property type="entry name" value="Glucose Permease (Domain IIA)"/>
    <property type="match status" value="1"/>
</dbReference>
<dbReference type="Proteomes" id="UP000184404">
    <property type="component" value="Unassembled WGS sequence"/>
</dbReference>
<dbReference type="InterPro" id="IPR016047">
    <property type="entry name" value="M23ase_b-sheet_dom"/>
</dbReference>
<keyword evidence="2" id="KW-0175">Coiled coil</keyword>
<dbReference type="OrthoDB" id="9809488at2"/>
<evidence type="ECO:0000313" key="7">
    <source>
        <dbReference type="Proteomes" id="UP000184404"/>
    </source>
</evidence>
<sequence>MKKWKEKAAALSLTGILLFNPAAALAADDDDTEALEAQLEELQMRADAQQAETERIQGKIDSVSEQLRVLSMHVSEAEAEYAEVQGALEDTEGRIAENQELLEKTQKELNEKSGLLRKRVRNIYMHGQISYIDVLFGAKSFNDFLTRMDLLTRIIKADYNLLKKVQEDKRVVEKARAALETERKTRIALVRDAASKRAELRSRKREKDDLLERMENDKALSQQAYEEMLAASKEVEKLIQARRYQYRGPAVVGAGGLMWPIASDEITSDYGWRTHPITGDSRYHSGVDIGGDYGEPIYAAAAGTVVYAGWISGYGYAVVIDHGGGISTLYGHNEQLNVGEGQNVSQGDVIAYCGSTGNSTGPHCHFEVRENGEPVDPMGYF</sequence>
<dbReference type="InterPro" id="IPR057309">
    <property type="entry name" value="PcsB_CC"/>
</dbReference>
<feature type="coiled-coil region" evidence="2">
    <location>
        <begin position="25"/>
        <end position="108"/>
    </location>
</feature>
<dbReference type="InterPro" id="IPR011055">
    <property type="entry name" value="Dup_hybrid_motif"/>
</dbReference>
<dbReference type="InterPro" id="IPR050570">
    <property type="entry name" value="Cell_wall_metabolism_enzyme"/>
</dbReference>
<proteinExistence type="predicted"/>
<evidence type="ECO:0000256" key="2">
    <source>
        <dbReference type="SAM" id="Coils"/>
    </source>
</evidence>
<dbReference type="PANTHER" id="PTHR21666">
    <property type="entry name" value="PEPTIDASE-RELATED"/>
    <property type="match status" value="1"/>
</dbReference>
<evidence type="ECO:0000256" key="3">
    <source>
        <dbReference type="SAM" id="SignalP"/>
    </source>
</evidence>
<feature type="domain" description="Peptidoglycan hydrolase PcsB coiled-coil" evidence="5">
    <location>
        <begin position="103"/>
        <end position="174"/>
    </location>
</feature>
<feature type="chain" id="PRO_5012206106" evidence="3">
    <location>
        <begin position="27"/>
        <end position="381"/>
    </location>
</feature>